<evidence type="ECO:0000256" key="1">
    <source>
        <dbReference type="SAM" id="Coils"/>
    </source>
</evidence>
<dbReference type="SUPFAM" id="SSF52047">
    <property type="entry name" value="RNI-like"/>
    <property type="match status" value="1"/>
</dbReference>
<evidence type="ECO:0000313" key="3">
    <source>
        <dbReference type="Proteomes" id="UP000629468"/>
    </source>
</evidence>
<organism evidence="2 3">
    <name type="scientific">Agaricus bisporus var. burnettii</name>
    <dbReference type="NCBI Taxonomy" id="192524"/>
    <lineage>
        <taxon>Eukaryota</taxon>
        <taxon>Fungi</taxon>
        <taxon>Dikarya</taxon>
        <taxon>Basidiomycota</taxon>
        <taxon>Agaricomycotina</taxon>
        <taxon>Agaricomycetes</taxon>
        <taxon>Agaricomycetidae</taxon>
        <taxon>Agaricales</taxon>
        <taxon>Agaricineae</taxon>
        <taxon>Agaricaceae</taxon>
        <taxon>Agaricus</taxon>
    </lineage>
</organism>
<accession>A0A8H7C528</accession>
<reference evidence="2 3" key="1">
    <citation type="journal article" name="Sci. Rep.">
        <title>Telomere-to-telomere assembled and centromere annotated genomes of the two main subspecies of the button mushroom Agaricus bisporus reveal especially polymorphic chromosome ends.</title>
        <authorList>
            <person name="Sonnenberg A.S.M."/>
            <person name="Sedaghat-Telgerd N."/>
            <person name="Lavrijssen B."/>
            <person name="Ohm R.A."/>
            <person name="Hendrickx P.M."/>
            <person name="Scholtmeijer K."/>
            <person name="Baars J.J.P."/>
            <person name="van Peer A."/>
        </authorList>
    </citation>
    <scope>NUCLEOTIDE SEQUENCE [LARGE SCALE GENOMIC DNA]</scope>
    <source>
        <strain evidence="2 3">H119_p4</strain>
    </source>
</reference>
<sequence length="542" mass="61346">MEESELEWTAKRAAAVERETTTVRSFHAADSQSQQNFCRVVGSLAIKQDHFKFKMTITANECPRCGYHPETEVKEGDSALEAEVRRLEDLIPRLQEEKASLLRRINNTQEKTRCLPFEVLSNIFQFARPPINFTAHKPIRYGTEDPDSPPLTGHFDPAEYFHHTLAAVSHRWRQVALSTPQLWTSISLRVLNTFTNFNTSLLDLYFQNAHNIPISIRLDLSNPALAWTAGSGWKRADFLTRLEPLEEIIFNRNAEKIQSLVFIQPPAEWFLSGCGNLSHCTSITVYWSSCDSIMDLEPSDLSLNFSDLPCLQHVKLVDNIPMTVPSTISALHLSEARLSECMPPLEELPNLIELEITDARRGGLPLRLHDNTTKLLVLHCLKRLKWSEIHWDESRYRLLPTFEERKALRLAFFSSLPPTLSSLTFGYVDVGFVDVDSMNVIDLLDCVPQVAKLHFTESPREVVVGAVKTIGRRPANRGASSSRSYILPNLCALLVSGTGSTIDAFIFIEMLRALYAAGPRPKRFLLTTDSDVKWRSDALREA</sequence>
<keyword evidence="1" id="KW-0175">Coiled coil</keyword>
<dbReference type="Gene3D" id="1.20.1280.50">
    <property type="match status" value="1"/>
</dbReference>
<feature type="coiled-coil region" evidence="1">
    <location>
        <begin position="77"/>
        <end position="111"/>
    </location>
</feature>
<evidence type="ECO:0000313" key="2">
    <source>
        <dbReference type="EMBL" id="KAF7761704.1"/>
    </source>
</evidence>
<evidence type="ECO:0008006" key="4">
    <source>
        <dbReference type="Google" id="ProtNLM"/>
    </source>
</evidence>
<dbReference type="AlphaFoldDB" id="A0A8H7C528"/>
<name>A0A8H7C528_AGABI</name>
<dbReference type="Proteomes" id="UP000629468">
    <property type="component" value="Unassembled WGS sequence"/>
</dbReference>
<proteinExistence type="predicted"/>
<gene>
    <name evidence="2" type="ORF">Agabi119p4_9696</name>
</gene>
<dbReference type="EMBL" id="JABXXO010000013">
    <property type="protein sequence ID" value="KAF7761704.1"/>
    <property type="molecule type" value="Genomic_DNA"/>
</dbReference>
<protein>
    <recommendedName>
        <fullName evidence="4">F-box domain-containing protein</fullName>
    </recommendedName>
</protein>
<comment type="caution">
    <text evidence="2">The sequence shown here is derived from an EMBL/GenBank/DDBJ whole genome shotgun (WGS) entry which is preliminary data.</text>
</comment>